<keyword evidence="4 7" id="KW-1133">Transmembrane helix</keyword>
<sequence length="360" mass="39649">MHSYGNGHGSPRGDTSWLRHALAQTRRLIVRVAVKSWNDSIFAKSASAAFWQTLSLVPLLFGLLGGLGYVSGLFGPDTVEIVESKILTFSRDLFNPSVVTDLIEPTVRDVLGQGRAAFVSVGFVLSLWAGSSAMATFVDAIVEAHGQQDARHPVWQRIFALLLYVQFLIAAVFILPLIALGPVLIGRILPDTWREPGLRLIDSFYYPAVGLLLIVGLATLYKFALHSSLPYHRLFWGALLAGVFFMAASEVLRRYLTLVTRTGVTYGALATPIAFLLFTFFLGFAVILGAEFNAAVQEFWPARATRIEQFKAWLAKRRDTTPGEEEREPPEPGSHRIPPHHRGQGRHNGTGGKPAPSTMR</sequence>
<feature type="transmembrane region" description="Helical" evidence="7">
    <location>
        <begin position="116"/>
        <end position="138"/>
    </location>
</feature>
<accession>A0ABW7TF85</accession>
<proteinExistence type="predicted"/>
<evidence type="ECO:0000256" key="3">
    <source>
        <dbReference type="ARBA" id="ARBA00022692"/>
    </source>
</evidence>
<name>A0ABW7TF85_9NOCA</name>
<feature type="transmembrane region" description="Helical" evidence="7">
    <location>
        <begin position="49"/>
        <end position="70"/>
    </location>
</feature>
<feature type="transmembrane region" description="Helical" evidence="7">
    <location>
        <begin position="233"/>
        <end position="252"/>
    </location>
</feature>
<dbReference type="Pfam" id="PF03631">
    <property type="entry name" value="Virul_fac_BrkB"/>
    <property type="match status" value="1"/>
</dbReference>
<evidence type="ECO:0000256" key="2">
    <source>
        <dbReference type="ARBA" id="ARBA00022475"/>
    </source>
</evidence>
<gene>
    <name evidence="8" type="ORF">ACH4WX_03080</name>
</gene>
<feature type="transmembrane region" description="Helical" evidence="7">
    <location>
        <begin position="159"/>
        <end position="184"/>
    </location>
</feature>
<dbReference type="PIRSF" id="PIRSF035875">
    <property type="entry name" value="RNase_BN"/>
    <property type="match status" value="1"/>
</dbReference>
<evidence type="ECO:0000256" key="7">
    <source>
        <dbReference type="SAM" id="Phobius"/>
    </source>
</evidence>
<feature type="transmembrane region" description="Helical" evidence="7">
    <location>
        <begin position="264"/>
        <end position="288"/>
    </location>
</feature>
<dbReference type="EMBL" id="JBIRUQ010000001">
    <property type="protein sequence ID" value="MFI1459689.1"/>
    <property type="molecule type" value="Genomic_DNA"/>
</dbReference>
<protein>
    <submittedName>
        <fullName evidence="8">YihY/virulence factor BrkB family protein</fullName>
    </submittedName>
</protein>
<comment type="caution">
    <text evidence="8">The sequence shown here is derived from an EMBL/GenBank/DDBJ whole genome shotgun (WGS) entry which is preliminary data.</text>
</comment>
<keyword evidence="5 7" id="KW-0472">Membrane</keyword>
<dbReference type="PANTHER" id="PTHR30213:SF0">
    <property type="entry name" value="UPF0761 MEMBRANE PROTEIN YIHY"/>
    <property type="match status" value="1"/>
</dbReference>
<keyword evidence="3 7" id="KW-0812">Transmembrane</keyword>
<keyword evidence="2" id="KW-1003">Cell membrane</keyword>
<dbReference type="InterPro" id="IPR017039">
    <property type="entry name" value="Virul_fac_BrkB"/>
</dbReference>
<organism evidence="8 9">
    <name type="scientific">Nocardia carnea</name>
    <dbReference type="NCBI Taxonomy" id="37328"/>
    <lineage>
        <taxon>Bacteria</taxon>
        <taxon>Bacillati</taxon>
        <taxon>Actinomycetota</taxon>
        <taxon>Actinomycetes</taxon>
        <taxon>Mycobacteriales</taxon>
        <taxon>Nocardiaceae</taxon>
        <taxon>Nocardia</taxon>
    </lineage>
</organism>
<evidence type="ECO:0000256" key="1">
    <source>
        <dbReference type="ARBA" id="ARBA00004651"/>
    </source>
</evidence>
<evidence type="ECO:0000313" key="8">
    <source>
        <dbReference type="EMBL" id="MFI1459689.1"/>
    </source>
</evidence>
<evidence type="ECO:0000313" key="9">
    <source>
        <dbReference type="Proteomes" id="UP001611263"/>
    </source>
</evidence>
<dbReference type="RefSeq" id="WP_081595627.1">
    <property type="nucleotide sequence ID" value="NZ_JBIRUQ010000001.1"/>
</dbReference>
<feature type="region of interest" description="Disordered" evidence="6">
    <location>
        <begin position="317"/>
        <end position="360"/>
    </location>
</feature>
<comment type="subcellular location">
    <subcellularLocation>
        <location evidence="1">Cell membrane</location>
        <topology evidence="1">Multi-pass membrane protein</topology>
    </subcellularLocation>
</comment>
<feature type="transmembrane region" description="Helical" evidence="7">
    <location>
        <begin position="204"/>
        <end position="221"/>
    </location>
</feature>
<dbReference type="PANTHER" id="PTHR30213">
    <property type="entry name" value="INNER MEMBRANE PROTEIN YHJD"/>
    <property type="match status" value="1"/>
</dbReference>
<dbReference type="GeneID" id="93506065"/>
<evidence type="ECO:0000256" key="5">
    <source>
        <dbReference type="ARBA" id="ARBA00023136"/>
    </source>
</evidence>
<evidence type="ECO:0000256" key="6">
    <source>
        <dbReference type="SAM" id="MobiDB-lite"/>
    </source>
</evidence>
<keyword evidence="9" id="KW-1185">Reference proteome</keyword>
<dbReference type="Proteomes" id="UP001611263">
    <property type="component" value="Unassembled WGS sequence"/>
</dbReference>
<evidence type="ECO:0000256" key="4">
    <source>
        <dbReference type="ARBA" id="ARBA00022989"/>
    </source>
</evidence>
<reference evidence="8 9" key="1">
    <citation type="submission" date="2024-10" db="EMBL/GenBank/DDBJ databases">
        <title>The Natural Products Discovery Center: Release of the First 8490 Sequenced Strains for Exploring Actinobacteria Biosynthetic Diversity.</title>
        <authorList>
            <person name="Kalkreuter E."/>
            <person name="Kautsar S.A."/>
            <person name="Yang D."/>
            <person name="Bader C.D."/>
            <person name="Teijaro C.N."/>
            <person name="Fluegel L."/>
            <person name="Davis C.M."/>
            <person name="Simpson J.R."/>
            <person name="Lauterbach L."/>
            <person name="Steele A.D."/>
            <person name="Gui C."/>
            <person name="Meng S."/>
            <person name="Li G."/>
            <person name="Viehrig K."/>
            <person name="Ye F."/>
            <person name="Su P."/>
            <person name="Kiefer A.F."/>
            <person name="Nichols A."/>
            <person name="Cepeda A.J."/>
            <person name="Yan W."/>
            <person name="Fan B."/>
            <person name="Jiang Y."/>
            <person name="Adhikari A."/>
            <person name="Zheng C.-J."/>
            <person name="Schuster L."/>
            <person name="Cowan T.M."/>
            <person name="Smanski M.J."/>
            <person name="Chevrette M.G."/>
            <person name="De Carvalho L.P.S."/>
            <person name="Shen B."/>
        </authorList>
    </citation>
    <scope>NUCLEOTIDE SEQUENCE [LARGE SCALE GENOMIC DNA]</scope>
    <source>
        <strain evidence="8 9">NPDC020568</strain>
    </source>
</reference>